<organism evidence="2 3">
    <name type="scientific">Staphylococcus pseudintermedius</name>
    <dbReference type="NCBI Taxonomy" id="283734"/>
    <lineage>
        <taxon>Bacteria</taxon>
        <taxon>Bacillati</taxon>
        <taxon>Bacillota</taxon>
        <taxon>Bacilli</taxon>
        <taxon>Bacillales</taxon>
        <taxon>Staphylococcaceae</taxon>
        <taxon>Staphylococcus</taxon>
        <taxon>Staphylococcus intermedius group</taxon>
    </lineage>
</organism>
<protein>
    <submittedName>
        <fullName evidence="2">NADH-quinone oxidoreductase subunit G</fullName>
    </submittedName>
</protein>
<evidence type="ECO:0000256" key="1">
    <source>
        <dbReference type="SAM" id="MobiDB-lite"/>
    </source>
</evidence>
<accession>A0A3D8YIU5</accession>
<feature type="non-terminal residue" evidence="2">
    <location>
        <position position="107"/>
    </location>
</feature>
<sequence>IKDNALANLCRSSFCITHEVGAEEILLGMLLKMLNIESAALKSLEDSKQSIVDEAALKALEEERKKALEQAEQGCSIGGNKAEHQEDKIEAAAPKEENQEENKTEVK</sequence>
<gene>
    <name evidence="2" type="ORF">DV961_14245</name>
</gene>
<evidence type="ECO:0000313" key="3">
    <source>
        <dbReference type="Proteomes" id="UP000256409"/>
    </source>
</evidence>
<comment type="caution">
    <text evidence="2">The sequence shown here is derived from an EMBL/GenBank/DDBJ whole genome shotgun (WGS) entry which is preliminary data.</text>
</comment>
<evidence type="ECO:0000313" key="2">
    <source>
        <dbReference type="EMBL" id="REA79436.1"/>
    </source>
</evidence>
<dbReference type="EMBL" id="QQPC01000335">
    <property type="protein sequence ID" value="REA79436.1"/>
    <property type="molecule type" value="Genomic_DNA"/>
</dbReference>
<feature type="compositionally biased region" description="Basic and acidic residues" evidence="1">
    <location>
        <begin position="81"/>
        <end position="107"/>
    </location>
</feature>
<feature type="non-terminal residue" evidence="2">
    <location>
        <position position="1"/>
    </location>
</feature>
<proteinExistence type="predicted"/>
<feature type="region of interest" description="Disordered" evidence="1">
    <location>
        <begin position="69"/>
        <end position="107"/>
    </location>
</feature>
<dbReference type="AlphaFoldDB" id="A0A3D8YIU5"/>
<dbReference type="Proteomes" id="UP000256409">
    <property type="component" value="Unassembled WGS sequence"/>
</dbReference>
<name>A0A3D8YIU5_STAPS</name>
<reference evidence="3" key="1">
    <citation type="journal article" date="2018" name="Vet. Microbiol.">
        <title>Molecular epidemiology of methicillin-resistant staphylococci amongst veterinary personnel, personnel-owned pets, patients and the hospital environment of two companion animal veterinary hospitals.</title>
        <authorList>
            <person name="Worthing K.A."/>
            <person name="Brown J."/>
            <person name="Gerber L."/>
            <person name="Abraham S."/>
            <person name="Trott D."/>
            <person name="Norris J.M."/>
        </authorList>
    </citation>
    <scope>NUCLEOTIDE SEQUENCE [LARGE SCALE GENOMIC DNA]</scope>
    <source>
        <strain evidence="3">ST496-2</strain>
    </source>
</reference>